<organism evidence="1 2">
    <name type="scientific">Elysia chlorotica</name>
    <name type="common">Eastern emerald elysia</name>
    <name type="synonym">Sea slug</name>
    <dbReference type="NCBI Taxonomy" id="188477"/>
    <lineage>
        <taxon>Eukaryota</taxon>
        <taxon>Metazoa</taxon>
        <taxon>Spiralia</taxon>
        <taxon>Lophotrochozoa</taxon>
        <taxon>Mollusca</taxon>
        <taxon>Gastropoda</taxon>
        <taxon>Heterobranchia</taxon>
        <taxon>Euthyneura</taxon>
        <taxon>Panpulmonata</taxon>
        <taxon>Sacoglossa</taxon>
        <taxon>Placobranchoidea</taxon>
        <taxon>Plakobranchidae</taxon>
        <taxon>Elysia</taxon>
    </lineage>
</organism>
<name>A0A433TUV8_ELYCH</name>
<gene>
    <name evidence="1" type="ORF">EGW08_006896</name>
</gene>
<proteinExistence type="predicted"/>
<accession>A0A433TUV8</accession>
<dbReference type="Proteomes" id="UP000271974">
    <property type="component" value="Unassembled WGS sequence"/>
</dbReference>
<evidence type="ECO:0000313" key="2">
    <source>
        <dbReference type="Proteomes" id="UP000271974"/>
    </source>
</evidence>
<evidence type="ECO:0000313" key="1">
    <source>
        <dbReference type="EMBL" id="RUS85353.1"/>
    </source>
</evidence>
<reference evidence="1 2" key="1">
    <citation type="submission" date="2019-01" db="EMBL/GenBank/DDBJ databases">
        <title>A draft genome assembly of the solar-powered sea slug Elysia chlorotica.</title>
        <authorList>
            <person name="Cai H."/>
            <person name="Li Q."/>
            <person name="Fang X."/>
            <person name="Li J."/>
            <person name="Curtis N.E."/>
            <person name="Altenburger A."/>
            <person name="Shibata T."/>
            <person name="Feng M."/>
            <person name="Maeda T."/>
            <person name="Schwartz J.A."/>
            <person name="Shigenobu S."/>
            <person name="Lundholm N."/>
            <person name="Nishiyama T."/>
            <person name="Yang H."/>
            <person name="Hasebe M."/>
            <person name="Li S."/>
            <person name="Pierce S.K."/>
            <person name="Wang J."/>
        </authorList>
    </citation>
    <scope>NUCLEOTIDE SEQUENCE [LARGE SCALE GENOMIC DNA]</scope>
    <source>
        <strain evidence="1">EC2010</strain>
        <tissue evidence="1">Whole organism of an adult</tissue>
    </source>
</reference>
<protein>
    <submittedName>
        <fullName evidence="1">Uncharacterized protein</fullName>
    </submittedName>
</protein>
<dbReference type="AlphaFoldDB" id="A0A433TUV8"/>
<dbReference type="EMBL" id="RQTK01000173">
    <property type="protein sequence ID" value="RUS85353.1"/>
    <property type="molecule type" value="Genomic_DNA"/>
</dbReference>
<comment type="caution">
    <text evidence="1">The sequence shown here is derived from an EMBL/GenBank/DDBJ whole genome shotgun (WGS) entry which is preliminary data.</text>
</comment>
<sequence>MKSKRASHLVVQASTVSPLSAARRASTSLVTMFMRVSCWPRETATRAARTRTHFISTAPAPQPQQQQQPPVKHLKMKCVLVLAALVAVSLGQHDTLMNMVTNEVDALLAADSGLTVDACTTKCDALFDFIDSGDESTTDQMCADACKCKIDNTCNNNVHHGGHVDHHLDHTPHPHP</sequence>
<keyword evidence="2" id="KW-1185">Reference proteome</keyword>
<dbReference type="OrthoDB" id="6153198at2759"/>